<organism evidence="10 11">
    <name type="scientific">bacterium (Candidatus Ratteibacteria) CG01_land_8_20_14_3_00_40_19</name>
    <dbReference type="NCBI Taxonomy" id="2014290"/>
    <lineage>
        <taxon>Bacteria</taxon>
        <taxon>Candidatus Ratteibacteria</taxon>
    </lineage>
</organism>
<proteinExistence type="inferred from homology"/>
<dbReference type="SUPFAM" id="SSF52490">
    <property type="entry name" value="Tubulin nucleotide-binding domain-like"/>
    <property type="match status" value="1"/>
</dbReference>
<dbReference type="EMBL" id="PETL01000222">
    <property type="protein sequence ID" value="PIV63958.1"/>
    <property type="molecule type" value="Genomic_DNA"/>
</dbReference>
<feature type="binding site" evidence="4">
    <location>
        <position position="144"/>
    </location>
    <ligand>
        <name>GTP</name>
        <dbReference type="ChEBI" id="CHEBI:37565"/>
    </ligand>
</feature>
<evidence type="ECO:0000259" key="8">
    <source>
        <dbReference type="SMART" id="SM00864"/>
    </source>
</evidence>
<dbReference type="CDD" id="cd02201">
    <property type="entry name" value="FtsZ_type1"/>
    <property type="match status" value="1"/>
</dbReference>
<dbReference type="Gene3D" id="3.40.50.1440">
    <property type="entry name" value="Tubulin/FtsZ, GTPase domain"/>
    <property type="match status" value="1"/>
</dbReference>
<dbReference type="InterPro" id="IPR020805">
    <property type="entry name" value="Cell_div_FtsZ_CS"/>
</dbReference>
<keyword evidence="3 4" id="KW-0342">GTP-binding</keyword>
<dbReference type="SUPFAM" id="SSF55307">
    <property type="entry name" value="Tubulin C-terminal domain-like"/>
    <property type="match status" value="1"/>
</dbReference>
<evidence type="ECO:0000256" key="4">
    <source>
        <dbReference type="HAMAP-Rule" id="MF_00909"/>
    </source>
</evidence>
<dbReference type="HAMAP" id="MF_00909">
    <property type="entry name" value="FtsZ"/>
    <property type="match status" value="1"/>
</dbReference>
<dbReference type="PANTHER" id="PTHR30314">
    <property type="entry name" value="CELL DIVISION PROTEIN FTSZ-RELATED"/>
    <property type="match status" value="1"/>
</dbReference>
<dbReference type="InterPro" id="IPR036525">
    <property type="entry name" value="Tubulin/FtsZ_GTPase_sf"/>
</dbReference>
<dbReference type="SMART" id="SM00865">
    <property type="entry name" value="Tubulin_C"/>
    <property type="match status" value="1"/>
</dbReference>
<comment type="function">
    <text evidence="4 6">Essential cell division protein that forms a contractile ring structure (Z ring) at the future cell division site. The regulation of the ring assembly controls the timing and the location of cell division. One of the functions of the FtsZ ring is to recruit other cell division proteins to the septum to produce a new cell wall between the dividing cells. Binds GTP and shows GTPase activity.</text>
</comment>
<dbReference type="GO" id="GO:0051258">
    <property type="term" value="P:protein polymerization"/>
    <property type="evidence" value="ECO:0007669"/>
    <property type="project" value="UniProtKB-UniRule"/>
</dbReference>
<dbReference type="Gene3D" id="3.30.1330.20">
    <property type="entry name" value="Tubulin/FtsZ, C-terminal domain"/>
    <property type="match status" value="1"/>
</dbReference>
<comment type="subunit">
    <text evidence="4">Homodimer. Polymerizes to form a dynamic ring structure in a strictly GTP-dependent manner. Interacts directly with several other division proteins.</text>
</comment>
<dbReference type="InterPro" id="IPR008280">
    <property type="entry name" value="Tub_FtsZ_C"/>
</dbReference>
<dbReference type="FunFam" id="3.40.50.1440:FF:000001">
    <property type="entry name" value="Cell division protein FtsZ"/>
    <property type="match status" value="1"/>
</dbReference>
<evidence type="ECO:0000256" key="5">
    <source>
        <dbReference type="NCBIfam" id="TIGR00065"/>
    </source>
</evidence>
<name>A0A2M7E8D6_9BACT</name>
<evidence type="ECO:0000256" key="3">
    <source>
        <dbReference type="ARBA" id="ARBA00023134"/>
    </source>
</evidence>
<dbReference type="GO" id="GO:0000917">
    <property type="term" value="P:division septum assembly"/>
    <property type="evidence" value="ECO:0007669"/>
    <property type="project" value="UniProtKB-KW"/>
</dbReference>
<comment type="subcellular location">
    <subcellularLocation>
        <location evidence="4">Cytoplasm</location>
    </subcellularLocation>
    <text evidence="4">Assembles at midcell at the inner surface of the cytoplasmic membrane.</text>
</comment>
<keyword evidence="4" id="KW-0963">Cytoplasm</keyword>
<dbReference type="Proteomes" id="UP000228886">
    <property type="component" value="Unassembled WGS sequence"/>
</dbReference>
<keyword evidence="4 6" id="KW-0131">Cell cycle</keyword>
<feature type="binding site" evidence="4">
    <location>
        <begin position="109"/>
        <end position="111"/>
    </location>
    <ligand>
        <name>GTP</name>
        <dbReference type="ChEBI" id="CHEBI:37565"/>
    </ligand>
</feature>
<keyword evidence="4 6" id="KW-0132">Cell division</keyword>
<feature type="domain" description="Tubulin/FtsZ 2-layer sandwich" evidence="9">
    <location>
        <begin position="208"/>
        <end position="326"/>
    </location>
</feature>
<dbReference type="Pfam" id="PF12327">
    <property type="entry name" value="FtsZ_C"/>
    <property type="match status" value="1"/>
</dbReference>
<dbReference type="GO" id="GO:0043093">
    <property type="term" value="P:FtsZ-dependent cytokinesis"/>
    <property type="evidence" value="ECO:0007669"/>
    <property type="project" value="UniProtKB-UniRule"/>
</dbReference>
<dbReference type="PRINTS" id="PR00423">
    <property type="entry name" value="CELLDVISFTSZ"/>
</dbReference>
<feature type="region of interest" description="Disordered" evidence="7">
    <location>
        <begin position="323"/>
        <end position="348"/>
    </location>
</feature>
<evidence type="ECO:0000256" key="7">
    <source>
        <dbReference type="SAM" id="MobiDB-lite"/>
    </source>
</evidence>
<dbReference type="InterPro" id="IPR018316">
    <property type="entry name" value="Tubulin/FtsZ_2-layer-sand-dom"/>
</dbReference>
<dbReference type="PROSITE" id="PS01135">
    <property type="entry name" value="FTSZ_2"/>
    <property type="match status" value="1"/>
</dbReference>
<keyword evidence="4 6" id="KW-0717">Septation</keyword>
<dbReference type="NCBIfam" id="TIGR00065">
    <property type="entry name" value="ftsZ"/>
    <property type="match status" value="1"/>
</dbReference>
<evidence type="ECO:0000313" key="11">
    <source>
        <dbReference type="Proteomes" id="UP000228886"/>
    </source>
</evidence>
<dbReference type="GO" id="GO:0005737">
    <property type="term" value="C:cytoplasm"/>
    <property type="evidence" value="ECO:0007669"/>
    <property type="project" value="UniProtKB-SubCell"/>
</dbReference>
<dbReference type="Pfam" id="PF00091">
    <property type="entry name" value="Tubulin"/>
    <property type="match status" value="1"/>
</dbReference>
<feature type="binding site" evidence="4">
    <location>
        <begin position="23"/>
        <end position="27"/>
    </location>
    <ligand>
        <name>GTP</name>
        <dbReference type="ChEBI" id="CHEBI:37565"/>
    </ligand>
</feature>
<dbReference type="InterPro" id="IPR003008">
    <property type="entry name" value="Tubulin_FtsZ_GTPase"/>
</dbReference>
<dbReference type="GO" id="GO:0003924">
    <property type="term" value="F:GTPase activity"/>
    <property type="evidence" value="ECO:0007669"/>
    <property type="project" value="UniProtKB-UniRule"/>
</dbReference>
<evidence type="ECO:0000256" key="2">
    <source>
        <dbReference type="ARBA" id="ARBA00022741"/>
    </source>
</evidence>
<protein>
    <recommendedName>
        <fullName evidence="4 5">Cell division protein FtsZ</fullName>
    </recommendedName>
</protein>
<comment type="caution">
    <text evidence="10">The sequence shown here is derived from an EMBL/GenBank/DDBJ whole genome shotgun (WGS) entry which is preliminary data.</text>
</comment>
<feature type="binding site" evidence="4">
    <location>
        <position position="188"/>
    </location>
    <ligand>
        <name>GTP</name>
        <dbReference type="ChEBI" id="CHEBI:37565"/>
    </ligand>
</feature>
<dbReference type="InterPro" id="IPR024757">
    <property type="entry name" value="FtsZ_C"/>
</dbReference>
<comment type="similarity">
    <text evidence="1 4 6">Belongs to the FtsZ family.</text>
</comment>
<evidence type="ECO:0000313" key="10">
    <source>
        <dbReference type="EMBL" id="PIV63958.1"/>
    </source>
</evidence>
<dbReference type="InterPro" id="IPR037103">
    <property type="entry name" value="Tubulin/FtsZ-like_C"/>
</dbReference>
<dbReference type="InterPro" id="IPR045061">
    <property type="entry name" value="FtsZ/CetZ"/>
</dbReference>
<keyword evidence="2 4" id="KW-0547">Nucleotide-binding</keyword>
<evidence type="ECO:0000259" key="9">
    <source>
        <dbReference type="SMART" id="SM00865"/>
    </source>
</evidence>
<reference evidence="11" key="1">
    <citation type="submission" date="2017-09" db="EMBL/GenBank/DDBJ databases">
        <title>Depth-based differentiation of microbial function through sediment-hosted aquifers and enrichment of novel symbionts in the deep terrestrial subsurface.</title>
        <authorList>
            <person name="Probst A.J."/>
            <person name="Ladd B."/>
            <person name="Jarett J.K."/>
            <person name="Geller-Mcgrath D.E."/>
            <person name="Sieber C.M.K."/>
            <person name="Emerson J.B."/>
            <person name="Anantharaman K."/>
            <person name="Thomas B.C."/>
            <person name="Malmstrom R."/>
            <person name="Stieglmeier M."/>
            <person name="Klingl A."/>
            <person name="Woyke T."/>
            <person name="Ryan C.M."/>
            <person name="Banfield J.F."/>
        </authorList>
    </citation>
    <scope>NUCLEOTIDE SEQUENCE [LARGE SCALE GENOMIC DNA]</scope>
</reference>
<evidence type="ECO:0000256" key="6">
    <source>
        <dbReference type="RuleBase" id="RU000631"/>
    </source>
</evidence>
<feature type="domain" description="Tubulin/FtsZ GTPase" evidence="8">
    <location>
        <begin position="15"/>
        <end position="206"/>
    </location>
</feature>
<dbReference type="SMART" id="SM00864">
    <property type="entry name" value="Tubulin"/>
    <property type="match status" value="1"/>
</dbReference>
<dbReference type="AlphaFoldDB" id="A0A2M7E8D6"/>
<sequence>MLKIKVDEGLDKFVKIKVVGVGGAGCNALGRMAESLSGADLIGINTDSQALANCNVPIKVQIGLRITGGSGCGGDPQKGKFSANEDKEEIAKLLKGAKVCFLTTGLGGGTGTGASPIVARIAREQGALIVAVVTTPFAFEGVKRMNQAEEGLSELRENSDTLIHIPNEKLFEVADKKTTILDAFRKIDGILCQGVSSIVTLITQPGVINLDFADIRAVMENGGESMMGVGRGKGPERAVSAAKEAVTNHLLEGIEISSAKNVLVSIAGSSDLGLHEVKDAARTINSALSPMVNSIFGAVIDQSLDDEIKITVIATGLFNKKEMSPSLQKKSHSRKGKKEKEPSLFGDVETTIIDGEDRDIPAYLRKRQKEKKTEEG</sequence>
<evidence type="ECO:0000256" key="1">
    <source>
        <dbReference type="ARBA" id="ARBA00009690"/>
    </source>
</evidence>
<gene>
    <name evidence="4" type="primary">ftsZ</name>
    <name evidence="10" type="ORF">COS11_04690</name>
</gene>
<dbReference type="InterPro" id="IPR000158">
    <property type="entry name" value="Cell_div_FtsZ"/>
</dbReference>
<dbReference type="GO" id="GO:0032153">
    <property type="term" value="C:cell division site"/>
    <property type="evidence" value="ECO:0007669"/>
    <property type="project" value="UniProtKB-UniRule"/>
</dbReference>
<accession>A0A2M7E8D6</accession>
<dbReference type="GO" id="GO:0005525">
    <property type="term" value="F:GTP binding"/>
    <property type="evidence" value="ECO:0007669"/>
    <property type="project" value="UniProtKB-UniRule"/>
</dbReference>
<feature type="binding site" evidence="4">
    <location>
        <position position="140"/>
    </location>
    <ligand>
        <name>GTP</name>
        <dbReference type="ChEBI" id="CHEBI:37565"/>
    </ligand>
</feature>
<dbReference type="PANTHER" id="PTHR30314:SF3">
    <property type="entry name" value="MITOCHONDRIAL DIVISION PROTEIN FSZA"/>
    <property type="match status" value="1"/>
</dbReference>